<accession>A0A4V5ZZW5</accession>
<keyword evidence="3" id="KW-1185">Reference proteome</keyword>
<name>A0A4V5ZZW5_STECR</name>
<dbReference type="EMBL" id="AZBU02000007">
    <property type="protein sequence ID" value="TKR69245.1"/>
    <property type="molecule type" value="Genomic_DNA"/>
</dbReference>
<sequence length="198" mass="22662">MSNNVERYVALVYWLRVTSLAEECENPKDVGFECAEAGKQMRFYHDKITGVCQPMFYKGCGGNENRFESAKACREQCSQTAPQRTRKGKVIKQQPLMFKDICNATYSPNIVKPLDRCKLSDTCEANYSCHQGNCCPKKEYVCKLDYDSGKEAVENVHEPRYAYNSHLNTCGRFSYFRAEGNFNNFLSFGDCMKFCGVQ</sequence>
<proteinExistence type="predicted"/>
<evidence type="ECO:0000259" key="1">
    <source>
        <dbReference type="PROSITE" id="PS50279"/>
    </source>
</evidence>
<reference evidence="2 3" key="1">
    <citation type="journal article" date="2015" name="Genome Biol.">
        <title>Comparative genomics of Steinernema reveals deeply conserved gene regulatory networks.</title>
        <authorList>
            <person name="Dillman A.R."/>
            <person name="Macchietto M."/>
            <person name="Porter C.F."/>
            <person name="Rogers A."/>
            <person name="Williams B."/>
            <person name="Antoshechkin I."/>
            <person name="Lee M.M."/>
            <person name="Goodwin Z."/>
            <person name="Lu X."/>
            <person name="Lewis E.E."/>
            <person name="Goodrich-Blair H."/>
            <person name="Stock S.P."/>
            <person name="Adams B.J."/>
            <person name="Sternberg P.W."/>
            <person name="Mortazavi A."/>
        </authorList>
    </citation>
    <scope>NUCLEOTIDE SEQUENCE [LARGE SCALE GENOMIC DNA]</scope>
    <source>
        <strain evidence="2 3">ALL</strain>
    </source>
</reference>
<evidence type="ECO:0000313" key="3">
    <source>
        <dbReference type="Proteomes" id="UP000298663"/>
    </source>
</evidence>
<dbReference type="InterPro" id="IPR036880">
    <property type="entry name" value="Kunitz_BPTI_sf"/>
</dbReference>
<gene>
    <name evidence="2" type="ORF">L596_021428</name>
</gene>
<dbReference type="InterPro" id="IPR053014">
    <property type="entry name" value="Cuticle_assoc_divergent"/>
</dbReference>
<evidence type="ECO:0000313" key="2">
    <source>
        <dbReference type="EMBL" id="TKR69245.1"/>
    </source>
</evidence>
<dbReference type="GO" id="GO:0004867">
    <property type="term" value="F:serine-type endopeptidase inhibitor activity"/>
    <property type="evidence" value="ECO:0007669"/>
    <property type="project" value="InterPro"/>
</dbReference>
<organism evidence="2 3">
    <name type="scientific">Steinernema carpocapsae</name>
    <name type="common">Entomopathogenic nematode</name>
    <dbReference type="NCBI Taxonomy" id="34508"/>
    <lineage>
        <taxon>Eukaryota</taxon>
        <taxon>Metazoa</taxon>
        <taxon>Ecdysozoa</taxon>
        <taxon>Nematoda</taxon>
        <taxon>Chromadorea</taxon>
        <taxon>Rhabditida</taxon>
        <taxon>Tylenchina</taxon>
        <taxon>Panagrolaimomorpha</taxon>
        <taxon>Strongyloidoidea</taxon>
        <taxon>Steinernematidae</taxon>
        <taxon>Steinernema</taxon>
    </lineage>
</organism>
<feature type="domain" description="BPTI/Kunitz inhibitor" evidence="1">
    <location>
        <begin position="142"/>
        <end position="195"/>
    </location>
</feature>
<dbReference type="Pfam" id="PF00014">
    <property type="entry name" value="Kunitz_BPTI"/>
    <property type="match status" value="2"/>
</dbReference>
<dbReference type="SUPFAM" id="SSF57362">
    <property type="entry name" value="BPTI-like"/>
    <property type="match status" value="2"/>
</dbReference>
<dbReference type="AlphaFoldDB" id="A0A4V5ZZW5"/>
<comment type="caution">
    <text evidence="2">The sequence shown here is derived from an EMBL/GenBank/DDBJ whole genome shotgun (WGS) entry which is preliminary data.</text>
</comment>
<protein>
    <recommendedName>
        <fullName evidence="1">BPTI/Kunitz inhibitor domain-containing protein</fullName>
    </recommendedName>
</protein>
<dbReference type="PROSITE" id="PS50279">
    <property type="entry name" value="BPTI_KUNITZ_2"/>
    <property type="match status" value="2"/>
</dbReference>
<dbReference type="InterPro" id="IPR002223">
    <property type="entry name" value="Kunitz_BPTI"/>
</dbReference>
<reference evidence="2 3" key="2">
    <citation type="journal article" date="2019" name="G3 (Bethesda)">
        <title>Hybrid Assembly of the Genome of the Entomopathogenic Nematode Steinernema carpocapsae Identifies the X-Chromosome.</title>
        <authorList>
            <person name="Serra L."/>
            <person name="Macchietto M."/>
            <person name="Macias-Munoz A."/>
            <person name="McGill C.J."/>
            <person name="Rodriguez I.M."/>
            <person name="Rodriguez B."/>
            <person name="Murad R."/>
            <person name="Mortazavi A."/>
        </authorList>
    </citation>
    <scope>NUCLEOTIDE SEQUENCE [LARGE SCALE GENOMIC DNA]</scope>
    <source>
        <strain evidence="2 3">ALL</strain>
    </source>
</reference>
<dbReference type="Gene3D" id="4.10.410.10">
    <property type="entry name" value="Pancreatic trypsin inhibitor Kunitz domain"/>
    <property type="match status" value="2"/>
</dbReference>
<dbReference type="Proteomes" id="UP000298663">
    <property type="component" value="Unassembled WGS sequence"/>
</dbReference>
<dbReference type="PANTHER" id="PTHR46339">
    <property type="entry name" value="PROTEIN CBG15282-RELATED"/>
    <property type="match status" value="1"/>
</dbReference>
<dbReference type="OrthoDB" id="4473401at2759"/>
<feature type="domain" description="BPTI/Kunitz inhibitor" evidence="1">
    <location>
        <begin position="24"/>
        <end position="77"/>
    </location>
</feature>
<dbReference type="CDD" id="cd00109">
    <property type="entry name" value="Kunitz-type"/>
    <property type="match status" value="1"/>
</dbReference>
<dbReference type="SMART" id="SM00131">
    <property type="entry name" value="KU"/>
    <property type="match status" value="2"/>
</dbReference>